<dbReference type="KEGG" id="aaq:AOC05_12165"/>
<organism evidence="8 9">
    <name type="scientific">Arthrobacter alpinus</name>
    <dbReference type="NCBI Taxonomy" id="656366"/>
    <lineage>
        <taxon>Bacteria</taxon>
        <taxon>Bacillati</taxon>
        <taxon>Actinomycetota</taxon>
        <taxon>Actinomycetes</taxon>
        <taxon>Micrococcales</taxon>
        <taxon>Micrococcaceae</taxon>
        <taxon>Arthrobacter</taxon>
    </lineage>
</organism>
<gene>
    <name evidence="8" type="ORF">AOC05_12165</name>
</gene>
<keyword evidence="5" id="KW-0460">Magnesium</keyword>
<dbReference type="Proteomes" id="UP000062833">
    <property type="component" value="Chromosome"/>
</dbReference>
<accession>A0A0M5M1Z0</accession>
<dbReference type="GO" id="GO:0016818">
    <property type="term" value="F:hydrolase activity, acting on acid anhydrides, in phosphorus-containing anhydrides"/>
    <property type="evidence" value="ECO:0007669"/>
    <property type="project" value="InterPro"/>
</dbReference>
<dbReference type="OrthoDB" id="7183442at2"/>
<evidence type="ECO:0000313" key="8">
    <source>
        <dbReference type="EMBL" id="ALE92874.1"/>
    </source>
</evidence>
<dbReference type="PATRIC" id="fig|656366.3.peg.2629"/>
<dbReference type="PANTHER" id="PTHR12318:SF0">
    <property type="entry name" value="ACYL-COENZYME A DIPHOSPHATASE NUDT19"/>
    <property type="match status" value="1"/>
</dbReference>
<keyword evidence="9" id="KW-1185">Reference proteome</keyword>
<dbReference type="CDD" id="cd18870">
    <property type="entry name" value="NUDIX_AcylCoAdiphos_Nudt19"/>
    <property type="match status" value="1"/>
</dbReference>
<proteinExistence type="predicted"/>
<dbReference type="RefSeq" id="WP_062007452.1">
    <property type="nucleotide sequence ID" value="NZ_CP012677.1"/>
</dbReference>
<dbReference type="Gene3D" id="3.90.79.10">
    <property type="entry name" value="Nucleoside Triphosphate Pyrophosphohydrolase"/>
    <property type="match status" value="2"/>
</dbReference>
<evidence type="ECO:0000256" key="5">
    <source>
        <dbReference type="ARBA" id="ARBA00022842"/>
    </source>
</evidence>
<dbReference type="PROSITE" id="PS51462">
    <property type="entry name" value="NUDIX"/>
    <property type="match status" value="1"/>
</dbReference>
<protein>
    <recommendedName>
        <fullName evidence="7">Nudix hydrolase domain-containing protein</fullName>
    </recommendedName>
</protein>
<sequence length="241" mass="26365">MGNDVPLAPLEDACTVVLLRDGNAGLEVLMLERPGASSAFAGAWVFPGGKVDPMDRLGPDGQQLDIIAAAQVAGLRELAEETGQQLQAQDLVQLSLWTPMQRLPRRFRTWFSIAQAPTSEVVLNPGEHEHYAWLTPAEALARHAAGAMVLAPPTWVTLHHLGKFATVRDALARTAMATPFSYESHFLPQEVKNDAIPSTPEPPTGVMWRGDADYPQPARRGARHRLTITSLPWVFESTVEH</sequence>
<dbReference type="Pfam" id="PF00293">
    <property type="entry name" value="NUDIX"/>
    <property type="match status" value="1"/>
</dbReference>
<keyword evidence="6" id="KW-0464">Manganese</keyword>
<dbReference type="InterPro" id="IPR015797">
    <property type="entry name" value="NUDIX_hydrolase-like_dom_sf"/>
</dbReference>
<name>A0A0M5M1Z0_9MICC</name>
<dbReference type="AlphaFoldDB" id="A0A0M5M1Z0"/>
<dbReference type="GO" id="GO:0046872">
    <property type="term" value="F:metal ion binding"/>
    <property type="evidence" value="ECO:0007669"/>
    <property type="project" value="UniProtKB-KW"/>
</dbReference>
<keyword evidence="3" id="KW-0479">Metal-binding</keyword>
<dbReference type="PANTHER" id="PTHR12318">
    <property type="entry name" value="TESTOSTERONE-REGULATED PROTEIN RP2"/>
    <property type="match status" value="1"/>
</dbReference>
<comment type="cofactor">
    <cofactor evidence="1">
        <name>Mn(2+)</name>
        <dbReference type="ChEBI" id="CHEBI:29035"/>
    </cofactor>
</comment>
<dbReference type="SUPFAM" id="SSF55811">
    <property type="entry name" value="Nudix"/>
    <property type="match status" value="1"/>
</dbReference>
<evidence type="ECO:0000256" key="3">
    <source>
        <dbReference type="ARBA" id="ARBA00022723"/>
    </source>
</evidence>
<evidence type="ECO:0000313" key="9">
    <source>
        <dbReference type="Proteomes" id="UP000062833"/>
    </source>
</evidence>
<dbReference type="EMBL" id="CP012677">
    <property type="protein sequence ID" value="ALE92874.1"/>
    <property type="molecule type" value="Genomic_DNA"/>
</dbReference>
<dbReference type="InterPro" id="IPR039121">
    <property type="entry name" value="NUDT19"/>
</dbReference>
<evidence type="ECO:0000256" key="1">
    <source>
        <dbReference type="ARBA" id="ARBA00001936"/>
    </source>
</evidence>
<evidence type="ECO:0000259" key="7">
    <source>
        <dbReference type="PROSITE" id="PS51462"/>
    </source>
</evidence>
<evidence type="ECO:0000256" key="4">
    <source>
        <dbReference type="ARBA" id="ARBA00022801"/>
    </source>
</evidence>
<reference evidence="9" key="1">
    <citation type="submission" date="2015-09" db="EMBL/GenBank/DDBJ databases">
        <title>Complete genome of Arthrobacter alpinus strain R3.8.</title>
        <authorList>
            <person name="See-Too W.S."/>
            <person name="Chan K.G."/>
        </authorList>
    </citation>
    <scope>NUCLEOTIDE SEQUENCE [LARGE SCALE GENOMIC DNA]</scope>
    <source>
        <strain evidence="9">R3.8</strain>
    </source>
</reference>
<feature type="domain" description="Nudix hydrolase" evidence="7">
    <location>
        <begin position="9"/>
        <end position="156"/>
    </location>
</feature>
<evidence type="ECO:0000256" key="2">
    <source>
        <dbReference type="ARBA" id="ARBA00001946"/>
    </source>
</evidence>
<comment type="cofactor">
    <cofactor evidence="2">
        <name>Mg(2+)</name>
        <dbReference type="ChEBI" id="CHEBI:18420"/>
    </cofactor>
</comment>
<evidence type="ECO:0000256" key="6">
    <source>
        <dbReference type="ARBA" id="ARBA00023211"/>
    </source>
</evidence>
<keyword evidence="4" id="KW-0378">Hydrolase</keyword>
<dbReference type="InterPro" id="IPR000086">
    <property type="entry name" value="NUDIX_hydrolase_dom"/>
</dbReference>